<accession>A0A4Y2D404</accession>
<protein>
    <submittedName>
        <fullName evidence="1">Uncharacterized protein</fullName>
    </submittedName>
</protein>
<sequence length="109" mass="12202">MTSPCHSRTGFKLVCKSLCEHCSHFSHCRKLSRSLHPLPEERMSKQKCFSLALKAEIVEQAKEFHGTKVVLAKSLGITYSTLQTILKQEASVELSAEKLGKSAKKRKNS</sequence>
<proteinExistence type="predicted"/>
<organism evidence="1 2">
    <name type="scientific">Araneus ventricosus</name>
    <name type="common">Orbweaver spider</name>
    <name type="synonym">Epeira ventricosa</name>
    <dbReference type="NCBI Taxonomy" id="182803"/>
    <lineage>
        <taxon>Eukaryota</taxon>
        <taxon>Metazoa</taxon>
        <taxon>Ecdysozoa</taxon>
        <taxon>Arthropoda</taxon>
        <taxon>Chelicerata</taxon>
        <taxon>Arachnida</taxon>
        <taxon>Araneae</taxon>
        <taxon>Araneomorphae</taxon>
        <taxon>Entelegynae</taxon>
        <taxon>Araneoidea</taxon>
        <taxon>Araneidae</taxon>
        <taxon>Araneus</taxon>
    </lineage>
</organism>
<evidence type="ECO:0000313" key="1">
    <source>
        <dbReference type="EMBL" id="GBM11433.1"/>
    </source>
</evidence>
<gene>
    <name evidence="1" type="ORF">AVEN_249166_1</name>
</gene>
<name>A0A4Y2D404_ARAVE</name>
<dbReference type="AlphaFoldDB" id="A0A4Y2D404"/>
<keyword evidence="2" id="KW-1185">Reference proteome</keyword>
<dbReference type="Proteomes" id="UP000499080">
    <property type="component" value="Unassembled WGS sequence"/>
</dbReference>
<comment type="caution">
    <text evidence="1">The sequence shown here is derived from an EMBL/GenBank/DDBJ whole genome shotgun (WGS) entry which is preliminary data.</text>
</comment>
<dbReference type="EMBL" id="BGPR01000299">
    <property type="protein sequence ID" value="GBM11433.1"/>
    <property type="molecule type" value="Genomic_DNA"/>
</dbReference>
<dbReference type="Gene3D" id="1.10.10.60">
    <property type="entry name" value="Homeodomain-like"/>
    <property type="match status" value="1"/>
</dbReference>
<reference evidence="1 2" key="1">
    <citation type="journal article" date="2019" name="Sci. Rep.">
        <title>Orb-weaving spider Araneus ventricosus genome elucidates the spidroin gene catalogue.</title>
        <authorList>
            <person name="Kono N."/>
            <person name="Nakamura H."/>
            <person name="Ohtoshi R."/>
            <person name="Moran D.A.P."/>
            <person name="Shinohara A."/>
            <person name="Yoshida Y."/>
            <person name="Fujiwara M."/>
            <person name="Mori M."/>
            <person name="Tomita M."/>
            <person name="Arakawa K."/>
        </authorList>
    </citation>
    <scope>NUCLEOTIDE SEQUENCE [LARGE SCALE GENOMIC DNA]</scope>
</reference>
<evidence type="ECO:0000313" key="2">
    <source>
        <dbReference type="Proteomes" id="UP000499080"/>
    </source>
</evidence>